<gene>
    <name evidence="1" type="ORF">PSDVSF_15650</name>
</gene>
<protein>
    <submittedName>
        <fullName evidence="1">Uncharacterized protein</fullName>
    </submittedName>
</protein>
<organism evidence="1 2">
    <name type="scientific">Pseudodesulfovibrio sediminis</name>
    <dbReference type="NCBI Taxonomy" id="2810563"/>
    <lineage>
        <taxon>Bacteria</taxon>
        <taxon>Pseudomonadati</taxon>
        <taxon>Thermodesulfobacteriota</taxon>
        <taxon>Desulfovibrionia</taxon>
        <taxon>Desulfovibrionales</taxon>
        <taxon>Desulfovibrionaceae</taxon>
    </lineage>
</organism>
<accession>A0ABN6ESG5</accession>
<evidence type="ECO:0000313" key="1">
    <source>
        <dbReference type="EMBL" id="BCS88323.1"/>
    </source>
</evidence>
<proteinExistence type="predicted"/>
<name>A0ABN6ESG5_9BACT</name>
<sequence>MLTGRTTIKLHGEPCEVGYQMNKEIVEKKKQLELIEESHHILCGLVRKRKITLRITDELVSSDEMEKTVLPLLKKKKWWAKASFYWAVLRGSLRWGPELWNRFHEVLGLML</sequence>
<reference evidence="1" key="1">
    <citation type="journal article" date="2022" name="Arch. Microbiol.">
        <title>Pseudodesulfovibrio sediminis sp. nov., a mesophilic and neutrophilic sulfate-reducing bacterium isolated from sediment of a brackish lake.</title>
        <authorList>
            <person name="Takahashi A."/>
            <person name="Kojima H."/>
            <person name="Watanabe M."/>
            <person name="Fukui M."/>
        </authorList>
    </citation>
    <scope>NUCLEOTIDE SEQUENCE</scope>
    <source>
        <strain evidence="1">SF6</strain>
    </source>
</reference>
<evidence type="ECO:0000313" key="2">
    <source>
        <dbReference type="Proteomes" id="UP001053296"/>
    </source>
</evidence>
<dbReference type="EMBL" id="AP024485">
    <property type="protein sequence ID" value="BCS88323.1"/>
    <property type="molecule type" value="Genomic_DNA"/>
</dbReference>
<keyword evidence="2" id="KW-1185">Reference proteome</keyword>
<dbReference type="Proteomes" id="UP001053296">
    <property type="component" value="Chromosome"/>
</dbReference>